<sequence length="476" mass="53343">MNYFFVFLIQTLLPISLLLSCSWVSYPQTNFKKLIWLSLFGFIIGSLITLNLPATQSAKLAIALVALCILLFAYCFQFIHWQKLNGFWHIMLSVLAGYLWAKDPNIAAITDTNVINTEFLLHLSAIILGFIFCLIVAGWLYILFQQQKTPAKTTALSVLLTTIFTLLLIIPLISDVLLILMKLQVLELTKVRLSFVAKSGNISAYLNYINATVLAFIVLVFAVKTHLPRIRQVNIEQQPIAKRKAIAAKRTSAKIIGYGLTAVAIILASQLYWDKIASQPPQLSEAQRITLDAENNARIPIEQVKDGKLHRFLWITDDGKAVRFFIINRLAEKLSLAVVFDACILCGDQGYVMEGNQVVCVGCGVRLFTPSIGKPGGCNPVPIDNWKQTETEVIISKKSLEEGLNYFTTVIEIEVVDPVNGKKLTNTKTEHKYSYDGKTYFFSDEKNLNLFRDNPEAYLNKTAADSATDSITKEEK</sequence>
<evidence type="ECO:0000256" key="1">
    <source>
        <dbReference type="SAM" id="Phobius"/>
    </source>
</evidence>
<proteinExistence type="predicted"/>
<evidence type="ECO:0000313" key="8">
    <source>
        <dbReference type="Proteomes" id="UP000226080"/>
    </source>
</evidence>
<feature type="transmembrane region" description="Helical" evidence="1">
    <location>
        <begin position="156"/>
        <end position="182"/>
    </location>
</feature>
<evidence type="ECO:0000259" key="2">
    <source>
        <dbReference type="Pfam" id="PF04945"/>
    </source>
</evidence>
<feature type="transmembrane region" description="Helical" evidence="1">
    <location>
        <begin position="6"/>
        <end position="27"/>
    </location>
</feature>
<dbReference type="Proteomes" id="UP000072236">
    <property type="component" value="Chromosome"/>
</dbReference>
<keyword evidence="1" id="KW-1133">Transmembrane helix</keyword>
<dbReference type="KEGG" id="aact:ACT75_01515"/>
<evidence type="ECO:0000259" key="3">
    <source>
        <dbReference type="Pfam" id="PF10080"/>
    </source>
</evidence>
<dbReference type="EMBL" id="PCGW01000016">
    <property type="protein sequence ID" value="PHO20156.1"/>
    <property type="molecule type" value="Genomic_DNA"/>
</dbReference>
<keyword evidence="8" id="KW-1185">Reference proteome</keyword>
<feature type="transmembrane region" description="Helical" evidence="1">
    <location>
        <begin position="34"/>
        <end position="54"/>
    </location>
</feature>
<reference evidence="4 7" key="1">
    <citation type="submission" date="2015-10" db="EMBL/GenBank/DDBJ databases">
        <title>Tn-seq of a polymicrobial infection.</title>
        <authorList>
            <person name="Stacy A."/>
            <person name="Rumbaugh K.P."/>
            <person name="Whiteley M."/>
        </authorList>
    </citation>
    <scope>NUCLEOTIDE SEQUENCE [LARGE SCALE GENOMIC DNA]</scope>
    <source>
        <strain evidence="4 7">624</strain>
    </source>
</reference>
<reference evidence="6 9" key="3">
    <citation type="submission" date="2019-08" db="EMBL/GenBank/DDBJ databases">
        <title>Whole genome sequencing of Aggregatibacter actinomycetemcomitans cultured from blood stream infections in Denmark reveals a novel phylogenetic lineage expressing serotype a membrane O polysaccharide.</title>
        <authorList>
            <person name="Nedergaard S."/>
            <person name="Kobel C.M."/>
            <person name="Nielsen M.B."/>
            <person name="Moeller R.T."/>
            <person name="Jensen A.B."/>
            <person name="Noerskov-Lauritsen N."/>
        </authorList>
    </citation>
    <scope>NUCLEOTIDE SEQUENCE [LARGE SCALE GENOMIC DNA]</scope>
    <source>
        <strain evidence="6 9">PN_563</strain>
    </source>
</reference>
<gene>
    <name evidence="4" type="ORF">ACT75_01515</name>
    <name evidence="5" type="ORF">CQR80_08480</name>
    <name evidence="6" type="ORF">FXB79_07825</name>
</gene>
<organism evidence="6 9">
    <name type="scientific">Aggregatibacter actinomycetemcomitans</name>
    <name type="common">Actinobacillus actinomycetemcomitans</name>
    <name type="synonym">Haemophilus actinomycetemcomitans</name>
    <dbReference type="NCBI Taxonomy" id="714"/>
    <lineage>
        <taxon>Bacteria</taxon>
        <taxon>Pseudomonadati</taxon>
        <taxon>Pseudomonadota</taxon>
        <taxon>Gammaproteobacteria</taxon>
        <taxon>Pasteurellales</taxon>
        <taxon>Pasteurellaceae</taxon>
        <taxon>Aggregatibacter</taxon>
    </lineage>
</organism>
<feature type="domain" description="YHS" evidence="2">
    <location>
        <begin position="415"/>
        <end position="461"/>
    </location>
</feature>
<feature type="transmembrane region" description="Helical" evidence="1">
    <location>
        <begin position="60"/>
        <end position="79"/>
    </location>
</feature>
<evidence type="ECO:0000313" key="6">
    <source>
        <dbReference type="EMBL" id="TYA38635.1"/>
    </source>
</evidence>
<feature type="transmembrane region" description="Helical" evidence="1">
    <location>
        <begin position="86"/>
        <end position="101"/>
    </location>
</feature>
<keyword evidence="1" id="KW-0472">Membrane</keyword>
<dbReference type="AlphaFoldDB" id="A0A5D0EL50"/>
<dbReference type="Pfam" id="PF04945">
    <property type="entry name" value="YHS"/>
    <property type="match status" value="1"/>
</dbReference>
<accession>A0A5D0EL50</accession>
<evidence type="ECO:0000313" key="7">
    <source>
        <dbReference type="Proteomes" id="UP000072236"/>
    </source>
</evidence>
<feature type="transmembrane region" description="Helical" evidence="1">
    <location>
        <begin position="121"/>
        <end position="144"/>
    </location>
</feature>
<dbReference type="InterPro" id="IPR018758">
    <property type="entry name" value="FtrD-like"/>
</dbReference>
<evidence type="ECO:0000313" key="9">
    <source>
        <dbReference type="Proteomes" id="UP000323012"/>
    </source>
</evidence>
<keyword evidence="1" id="KW-0812">Transmembrane</keyword>
<dbReference type="Proteomes" id="UP000226080">
    <property type="component" value="Unassembled WGS sequence"/>
</dbReference>
<feature type="transmembrane region" description="Helical" evidence="1">
    <location>
        <begin position="255"/>
        <end position="273"/>
    </location>
</feature>
<evidence type="ECO:0000313" key="4">
    <source>
        <dbReference type="EMBL" id="AMQ93290.1"/>
    </source>
</evidence>
<dbReference type="OrthoDB" id="9792533at2"/>
<dbReference type="EMBL" id="CP012959">
    <property type="protein sequence ID" value="AMQ93290.1"/>
    <property type="molecule type" value="Genomic_DNA"/>
</dbReference>
<protein>
    <submittedName>
        <fullName evidence="6">DUF2318 domain-containing protein</fullName>
    </submittedName>
</protein>
<dbReference type="EMBL" id="VSED01000020">
    <property type="protein sequence ID" value="TYA38635.1"/>
    <property type="molecule type" value="Genomic_DNA"/>
</dbReference>
<reference evidence="5 8" key="2">
    <citation type="submission" date="2017-10" db="EMBL/GenBank/DDBJ databases">
        <title>Draft genome sequences of Aggregatibacter actinomycetemcomitans strains 310a and 310b.</title>
        <authorList>
            <person name="May A.C."/>
            <person name="Ohta H."/>
            <person name="Maeda H."/>
            <person name="Kokeguchi S."/>
            <person name="Cugini C."/>
        </authorList>
    </citation>
    <scope>NUCLEOTIDE SEQUENCE [LARGE SCALE GENOMIC DNA]</scope>
    <source>
        <strain evidence="5 8">310b</strain>
    </source>
</reference>
<evidence type="ECO:0000313" key="5">
    <source>
        <dbReference type="EMBL" id="PHO20156.1"/>
    </source>
</evidence>
<dbReference type="Pfam" id="PF10080">
    <property type="entry name" value="FtrD-like"/>
    <property type="match status" value="1"/>
</dbReference>
<feature type="domain" description="Membrane iron-sulfur containing protein FtrD-like" evidence="3">
    <location>
        <begin position="304"/>
        <end position="407"/>
    </location>
</feature>
<name>A0A5D0EL50_AGGAC</name>
<feature type="transmembrane region" description="Helical" evidence="1">
    <location>
        <begin position="202"/>
        <end position="223"/>
    </location>
</feature>
<dbReference type="Proteomes" id="UP000323012">
    <property type="component" value="Unassembled WGS sequence"/>
</dbReference>
<dbReference type="RefSeq" id="WP_005538705.1">
    <property type="nucleotide sequence ID" value="NZ_CP012959.1"/>
</dbReference>
<dbReference type="InterPro" id="IPR007029">
    <property type="entry name" value="YHS_dom"/>
</dbReference>